<keyword evidence="2" id="KW-0732">Signal</keyword>
<feature type="compositionally biased region" description="Polar residues" evidence="1">
    <location>
        <begin position="56"/>
        <end position="74"/>
    </location>
</feature>
<feature type="region of interest" description="Disordered" evidence="1">
    <location>
        <begin position="149"/>
        <end position="171"/>
    </location>
</feature>
<comment type="caution">
    <text evidence="3">The sequence shown here is derived from an EMBL/GenBank/DDBJ whole genome shotgun (WGS) entry which is preliminary data.</text>
</comment>
<dbReference type="AlphaFoldDB" id="A0A9P6JWH2"/>
<evidence type="ECO:0000256" key="1">
    <source>
        <dbReference type="SAM" id="MobiDB-lite"/>
    </source>
</evidence>
<feature type="region of interest" description="Disordered" evidence="1">
    <location>
        <begin position="34"/>
        <end position="81"/>
    </location>
</feature>
<evidence type="ECO:0000313" key="3">
    <source>
        <dbReference type="EMBL" id="KAF9536299.1"/>
    </source>
</evidence>
<dbReference type="EMBL" id="JAAAXW010000831">
    <property type="protein sequence ID" value="KAF9536299.1"/>
    <property type="molecule type" value="Genomic_DNA"/>
</dbReference>
<feature type="chain" id="PRO_5040417357" evidence="2">
    <location>
        <begin position="32"/>
        <end position="309"/>
    </location>
</feature>
<feature type="region of interest" description="Disordered" evidence="1">
    <location>
        <begin position="98"/>
        <end position="128"/>
    </location>
</feature>
<keyword evidence="4" id="KW-1185">Reference proteome</keyword>
<sequence>MRPPRNISGSSSAAAAAAVAMAMATAAAVNAQSGTGAFNGLGIEGASTEGDGNTVCPAQSQDQSVQSTGTNSVMGQDVGEARPPGLLLRRASASGQLMRVDDDVSTNAVDDGSQPKRSLMSSSSSPTSLRTLFNAGAATDDTSITASMQPLLQSGSSITNTTESTSTMETKAARDEISMEMNSSNSNSNSNSNSSTNFDYFDTQISYSVPSSSSSTPSGAAMTSGGTQFNYPLDTSYSTVAHLISPLSSPLCHAQASLPPTPLHFVAERLPESLLSSSPGVSLARFPPGNTQFQPTAAYSRHGVPRRAS</sequence>
<feature type="compositionally biased region" description="Low complexity" evidence="1">
    <location>
        <begin position="154"/>
        <end position="167"/>
    </location>
</feature>
<dbReference type="Proteomes" id="UP000723463">
    <property type="component" value="Unassembled WGS sequence"/>
</dbReference>
<organism evidence="3 4">
    <name type="scientific">Mortierella hygrophila</name>
    <dbReference type="NCBI Taxonomy" id="979708"/>
    <lineage>
        <taxon>Eukaryota</taxon>
        <taxon>Fungi</taxon>
        <taxon>Fungi incertae sedis</taxon>
        <taxon>Mucoromycota</taxon>
        <taxon>Mortierellomycotina</taxon>
        <taxon>Mortierellomycetes</taxon>
        <taxon>Mortierellales</taxon>
        <taxon>Mortierellaceae</taxon>
        <taxon>Mortierella</taxon>
    </lineage>
</organism>
<name>A0A9P6JWH2_9FUNG</name>
<feature type="region of interest" description="Disordered" evidence="1">
    <location>
        <begin position="285"/>
        <end position="309"/>
    </location>
</feature>
<feature type="compositionally biased region" description="Low complexity" evidence="1">
    <location>
        <begin position="115"/>
        <end position="128"/>
    </location>
</feature>
<feature type="signal peptide" evidence="2">
    <location>
        <begin position="1"/>
        <end position="31"/>
    </location>
</feature>
<protein>
    <submittedName>
        <fullName evidence="3">Uncharacterized protein</fullName>
    </submittedName>
</protein>
<evidence type="ECO:0000313" key="4">
    <source>
        <dbReference type="Proteomes" id="UP000723463"/>
    </source>
</evidence>
<accession>A0A9P6JWH2</accession>
<gene>
    <name evidence="3" type="ORF">EC957_011660</name>
</gene>
<feature type="non-terminal residue" evidence="3">
    <location>
        <position position="309"/>
    </location>
</feature>
<evidence type="ECO:0000256" key="2">
    <source>
        <dbReference type="SAM" id="SignalP"/>
    </source>
</evidence>
<reference evidence="3" key="1">
    <citation type="journal article" date="2020" name="Fungal Divers.">
        <title>Resolving the Mortierellaceae phylogeny through synthesis of multi-gene phylogenetics and phylogenomics.</title>
        <authorList>
            <person name="Vandepol N."/>
            <person name="Liber J."/>
            <person name="Desiro A."/>
            <person name="Na H."/>
            <person name="Kennedy M."/>
            <person name="Barry K."/>
            <person name="Grigoriev I.V."/>
            <person name="Miller A.N."/>
            <person name="O'Donnell K."/>
            <person name="Stajich J.E."/>
            <person name="Bonito G."/>
        </authorList>
    </citation>
    <scope>NUCLEOTIDE SEQUENCE</scope>
    <source>
        <strain evidence="3">NRRL 2591</strain>
    </source>
</reference>
<proteinExistence type="predicted"/>